<protein>
    <submittedName>
        <fullName evidence="3">Uncharacterized protein</fullName>
    </submittedName>
</protein>
<feature type="compositionally biased region" description="Low complexity" evidence="1">
    <location>
        <begin position="201"/>
        <end position="238"/>
    </location>
</feature>
<keyword evidence="2" id="KW-1133">Transmembrane helix</keyword>
<dbReference type="SUPFAM" id="SSF88659">
    <property type="entry name" value="Sigma3 and sigma4 domains of RNA polymerase sigma factors"/>
    <property type="match status" value="1"/>
</dbReference>
<evidence type="ECO:0000313" key="3">
    <source>
        <dbReference type="EMBL" id="MFC4057895.1"/>
    </source>
</evidence>
<evidence type="ECO:0000256" key="1">
    <source>
        <dbReference type="SAM" id="MobiDB-lite"/>
    </source>
</evidence>
<dbReference type="Proteomes" id="UP001595850">
    <property type="component" value="Unassembled WGS sequence"/>
</dbReference>
<evidence type="ECO:0000313" key="4">
    <source>
        <dbReference type="Proteomes" id="UP001595850"/>
    </source>
</evidence>
<feature type="region of interest" description="Disordered" evidence="1">
    <location>
        <begin position="306"/>
        <end position="326"/>
    </location>
</feature>
<gene>
    <name evidence="3" type="ORF">ACFOWE_06295</name>
</gene>
<dbReference type="EMBL" id="JBHSBM010000011">
    <property type="protein sequence ID" value="MFC4057895.1"/>
    <property type="molecule type" value="Genomic_DNA"/>
</dbReference>
<keyword evidence="2" id="KW-0472">Membrane</keyword>
<accession>A0ABV8I4C2</accession>
<dbReference type="InterPro" id="IPR036388">
    <property type="entry name" value="WH-like_DNA-bd_sf"/>
</dbReference>
<comment type="caution">
    <text evidence="3">The sequence shown here is derived from an EMBL/GenBank/DDBJ whole genome shotgun (WGS) entry which is preliminary data.</text>
</comment>
<organism evidence="3 4">
    <name type="scientific">Planomonospora corallina</name>
    <dbReference type="NCBI Taxonomy" id="1806052"/>
    <lineage>
        <taxon>Bacteria</taxon>
        <taxon>Bacillati</taxon>
        <taxon>Actinomycetota</taxon>
        <taxon>Actinomycetes</taxon>
        <taxon>Streptosporangiales</taxon>
        <taxon>Streptosporangiaceae</taxon>
        <taxon>Planomonospora</taxon>
    </lineage>
</organism>
<dbReference type="InterPro" id="IPR011044">
    <property type="entry name" value="Quino_amine_DH_bsu"/>
</dbReference>
<dbReference type="InterPro" id="IPR013324">
    <property type="entry name" value="RNA_pol_sigma_r3/r4-like"/>
</dbReference>
<feature type="region of interest" description="Disordered" evidence="1">
    <location>
        <begin position="200"/>
        <end position="242"/>
    </location>
</feature>
<keyword evidence="2" id="KW-0812">Transmembrane</keyword>
<sequence>MRRYIGFRDFVQRDQRSLVGTGLLLTGSHEQAIRLALRAYRTVGLAWPPAPWENPATHAHTELYRAFLRRPTAAGATALVKIPPRRRLITVACLHEGRTPAEMADVLGLSVETVESEIAEALDTLTKGDRKRLVNRFATQAGEASVPDLSGRALTALRRRGRRRILLTAVVLILLVAFIVTLTPQGQVWTTALAAGDRTSRASAATPQTAPPSASSPSSGPAAGSGDSSAEPSAAPAAWKTPRTSSVIRYAVPATCRGERSPRAGAGRTPCSGWTLTLVAGRSPGDRSGLPAETCEGRSCGTAVDVPDAVQDPGAGGAGRREAAPAISRDGRRVAYLSAAEHRYVAHDLPTGTKRYLSPVLTPADRAAGTSVGVSGSGRYFTVALGERRLRTDFTTGATADLPAGAGTPAEKAAAWLDEEYAGWAPSPSGRHAAAASEGKTGCVLHIVDPASRRTTGRFPLPAALGGPTDCEVAGWPDAGEVVVRMTDRASGDFLGFYRVGVRGGEMRRVPGLPGDDRIVLGAVTAP</sequence>
<dbReference type="RefSeq" id="WP_377286012.1">
    <property type="nucleotide sequence ID" value="NZ_JBHSBM010000011.1"/>
</dbReference>
<name>A0ABV8I4C2_9ACTN</name>
<feature type="transmembrane region" description="Helical" evidence="2">
    <location>
        <begin position="165"/>
        <end position="183"/>
    </location>
</feature>
<reference evidence="4" key="1">
    <citation type="journal article" date="2019" name="Int. J. Syst. Evol. Microbiol.">
        <title>The Global Catalogue of Microorganisms (GCM) 10K type strain sequencing project: providing services to taxonomists for standard genome sequencing and annotation.</title>
        <authorList>
            <consortium name="The Broad Institute Genomics Platform"/>
            <consortium name="The Broad Institute Genome Sequencing Center for Infectious Disease"/>
            <person name="Wu L."/>
            <person name="Ma J."/>
        </authorList>
    </citation>
    <scope>NUCLEOTIDE SEQUENCE [LARGE SCALE GENOMIC DNA]</scope>
    <source>
        <strain evidence="4">TBRC 4489</strain>
    </source>
</reference>
<dbReference type="Gene3D" id="1.10.10.10">
    <property type="entry name" value="Winged helix-like DNA-binding domain superfamily/Winged helix DNA-binding domain"/>
    <property type="match status" value="1"/>
</dbReference>
<proteinExistence type="predicted"/>
<dbReference type="SUPFAM" id="SSF50969">
    <property type="entry name" value="YVTN repeat-like/Quinoprotein amine dehydrogenase"/>
    <property type="match status" value="1"/>
</dbReference>
<evidence type="ECO:0000256" key="2">
    <source>
        <dbReference type="SAM" id="Phobius"/>
    </source>
</evidence>
<keyword evidence="4" id="KW-1185">Reference proteome</keyword>